<sequence>MKPRRSKHSTDIDSFLDFPSTKTYLAEVLGVSRSTLVTWENLAFWRIPSFRDAYPKKADNTHDRESPLSPYQAWVLGRVGRLMAQLRRSDRVKGYIAKNPNDFSRYRYQQAFQQIQKIQKGA</sequence>
<reference evidence="1 2" key="1">
    <citation type="submission" date="2016-04" db="EMBL/GenBank/DDBJ databases">
        <authorList>
            <person name="Evans L.H."/>
            <person name="Alamgir A."/>
            <person name="Owens N."/>
            <person name="Weber N.D."/>
            <person name="Virtaneva K."/>
            <person name="Barbian K."/>
            <person name="Babar A."/>
            <person name="Rosenke K."/>
        </authorList>
    </citation>
    <scope>NUCLEOTIDE SEQUENCE [LARGE SCALE GENOMIC DNA]</scope>
    <source>
        <strain evidence="1">NIES-2108</strain>
    </source>
</reference>
<proteinExistence type="predicted"/>
<name>A0A367R955_NOSPU</name>
<evidence type="ECO:0000313" key="1">
    <source>
        <dbReference type="EMBL" id="RCJ32054.1"/>
    </source>
</evidence>
<comment type="caution">
    <text evidence="1">The sequence shown here is derived from an EMBL/GenBank/DDBJ whole genome shotgun (WGS) entry which is preliminary data.</text>
</comment>
<protein>
    <submittedName>
        <fullName evidence="1">Uncharacterized protein</fullName>
    </submittedName>
</protein>
<dbReference type="EMBL" id="LXQE01000169">
    <property type="protein sequence ID" value="RCJ32054.1"/>
    <property type="molecule type" value="Genomic_DNA"/>
</dbReference>
<organism evidence="1 2">
    <name type="scientific">Nostoc punctiforme NIES-2108</name>
    <dbReference type="NCBI Taxonomy" id="1356359"/>
    <lineage>
        <taxon>Bacteria</taxon>
        <taxon>Bacillati</taxon>
        <taxon>Cyanobacteriota</taxon>
        <taxon>Cyanophyceae</taxon>
        <taxon>Nostocales</taxon>
        <taxon>Nostocaceae</taxon>
        <taxon>Nostoc</taxon>
    </lineage>
</organism>
<accession>A0A367R955</accession>
<dbReference type="Proteomes" id="UP000252085">
    <property type="component" value="Unassembled WGS sequence"/>
</dbReference>
<evidence type="ECO:0000313" key="2">
    <source>
        <dbReference type="Proteomes" id="UP000252085"/>
    </source>
</evidence>
<gene>
    <name evidence="1" type="ORF">A6769_28835</name>
</gene>
<dbReference type="AlphaFoldDB" id="A0A367R955"/>